<keyword evidence="4" id="KW-0297">G-protein coupled receptor</keyword>
<protein>
    <recommendedName>
        <fullName evidence="9">G-protein coupled receptors family 1 profile domain-containing protein</fullName>
    </recommendedName>
</protein>
<name>A7SMG1_NEMVE</name>
<dbReference type="AlphaFoldDB" id="A7SMG1"/>
<dbReference type="GO" id="GO:0071482">
    <property type="term" value="P:cellular response to light stimulus"/>
    <property type="evidence" value="ECO:0000318"/>
    <property type="project" value="GO_Central"/>
</dbReference>
<keyword evidence="11" id="KW-1185">Reference proteome</keyword>
<feature type="transmembrane region" description="Helical" evidence="8">
    <location>
        <begin position="16"/>
        <end position="37"/>
    </location>
</feature>
<dbReference type="InterPro" id="IPR000276">
    <property type="entry name" value="GPCR_Rhodpsn"/>
</dbReference>
<dbReference type="Pfam" id="PF00001">
    <property type="entry name" value="7tm_1"/>
    <property type="match status" value="1"/>
</dbReference>
<evidence type="ECO:0000256" key="6">
    <source>
        <dbReference type="ARBA" id="ARBA00023170"/>
    </source>
</evidence>
<keyword evidence="3 8" id="KW-1133">Transmembrane helix</keyword>
<sequence>MENQEFSSVAYGMISLFYSFLAVTALTSNGVLVYLFLKYEQLRKTDKMLFLSIAVSDMIAAVATFPLGAIASAHERFRLRGVTCTYYAFASTTLGFNAMLHFTALSIQKYTSFSRPLRADTKKRHLLIVITILWLFSALWGLFPLLGWSSYAPETGNIVCSLNWTSTSKSSISYIISIFVLFFFIPLVVICVSYSLIFKTIRSMTHNAARTWGSDAQGTRDTFSAQVRSARLAFMMVLAFVFAWTPYAVVSIYSALLKPKLPLIAGILPPLFAKTSTLYNPLLCFIGSPPIRKCLFKTF</sequence>
<dbReference type="InterPro" id="IPR017452">
    <property type="entry name" value="GPCR_Rhodpsn_7TM"/>
</dbReference>
<keyword evidence="6" id="KW-0675">Receptor</keyword>
<dbReference type="PROSITE" id="PS50262">
    <property type="entry name" value="G_PROTEIN_RECEP_F1_2"/>
    <property type="match status" value="1"/>
</dbReference>
<dbReference type="Proteomes" id="UP000001593">
    <property type="component" value="Unassembled WGS sequence"/>
</dbReference>
<feature type="transmembrane region" description="Helical" evidence="8">
    <location>
        <begin position="232"/>
        <end position="256"/>
    </location>
</feature>
<evidence type="ECO:0000256" key="3">
    <source>
        <dbReference type="ARBA" id="ARBA00022989"/>
    </source>
</evidence>
<feature type="domain" description="G-protein coupled receptors family 1 profile" evidence="9">
    <location>
        <begin position="28"/>
        <end position="284"/>
    </location>
</feature>
<feature type="transmembrane region" description="Helical" evidence="8">
    <location>
        <begin position="85"/>
        <end position="105"/>
    </location>
</feature>
<proteinExistence type="predicted"/>
<evidence type="ECO:0000256" key="1">
    <source>
        <dbReference type="ARBA" id="ARBA00004141"/>
    </source>
</evidence>
<dbReference type="PhylomeDB" id="A7SMG1"/>
<feature type="transmembrane region" description="Helical" evidence="8">
    <location>
        <begin position="126"/>
        <end position="151"/>
    </location>
</feature>
<keyword evidence="2 8" id="KW-0812">Transmembrane</keyword>
<keyword evidence="5 8" id="KW-0472">Membrane</keyword>
<dbReference type="GO" id="GO:0007602">
    <property type="term" value="P:phototransduction"/>
    <property type="evidence" value="ECO:0000318"/>
    <property type="project" value="GO_Central"/>
</dbReference>
<organism evidence="10 11">
    <name type="scientific">Nematostella vectensis</name>
    <name type="common">Starlet sea anemone</name>
    <dbReference type="NCBI Taxonomy" id="45351"/>
    <lineage>
        <taxon>Eukaryota</taxon>
        <taxon>Metazoa</taxon>
        <taxon>Cnidaria</taxon>
        <taxon>Anthozoa</taxon>
        <taxon>Hexacorallia</taxon>
        <taxon>Actiniaria</taxon>
        <taxon>Edwardsiidae</taxon>
        <taxon>Nematostella</taxon>
    </lineage>
</organism>
<dbReference type="InParanoid" id="A7SMG1"/>
<reference evidence="10 11" key="1">
    <citation type="journal article" date="2007" name="Science">
        <title>Sea anemone genome reveals ancestral eumetazoan gene repertoire and genomic organization.</title>
        <authorList>
            <person name="Putnam N.H."/>
            <person name="Srivastava M."/>
            <person name="Hellsten U."/>
            <person name="Dirks B."/>
            <person name="Chapman J."/>
            <person name="Salamov A."/>
            <person name="Terry A."/>
            <person name="Shapiro H."/>
            <person name="Lindquist E."/>
            <person name="Kapitonov V.V."/>
            <person name="Jurka J."/>
            <person name="Genikhovich G."/>
            <person name="Grigoriev I.V."/>
            <person name="Lucas S.M."/>
            <person name="Steele R.E."/>
            <person name="Finnerty J.R."/>
            <person name="Technau U."/>
            <person name="Martindale M.Q."/>
            <person name="Rokhsar D.S."/>
        </authorList>
    </citation>
    <scope>NUCLEOTIDE SEQUENCE [LARGE SCALE GENOMIC DNA]</scope>
    <source>
        <strain evidence="11">CH2 X CH6</strain>
    </source>
</reference>
<feature type="non-terminal residue" evidence="10">
    <location>
        <position position="299"/>
    </location>
</feature>
<evidence type="ECO:0000256" key="7">
    <source>
        <dbReference type="ARBA" id="ARBA00023224"/>
    </source>
</evidence>
<accession>A7SMG1</accession>
<comment type="subcellular location">
    <subcellularLocation>
        <location evidence="1">Membrane</location>
        <topology evidence="1">Multi-pass membrane protein</topology>
    </subcellularLocation>
</comment>
<keyword evidence="7" id="KW-0807">Transducer</keyword>
<dbReference type="OMA" id="MCYLICW"/>
<dbReference type="eggNOG" id="KOG3656">
    <property type="taxonomic scope" value="Eukaryota"/>
</dbReference>
<dbReference type="GO" id="GO:0005886">
    <property type="term" value="C:plasma membrane"/>
    <property type="evidence" value="ECO:0000318"/>
    <property type="project" value="GO_Central"/>
</dbReference>
<dbReference type="SUPFAM" id="SSF81321">
    <property type="entry name" value="Family A G protein-coupled receptor-like"/>
    <property type="match status" value="1"/>
</dbReference>
<evidence type="ECO:0000256" key="2">
    <source>
        <dbReference type="ARBA" id="ARBA00022692"/>
    </source>
</evidence>
<dbReference type="HOGENOM" id="CLU_009579_3_0_1"/>
<feature type="transmembrane region" description="Helical" evidence="8">
    <location>
        <begin position="49"/>
        <end position="73"/>
    </location>
</feature>
<dbReference type="CDD" id="cd14969">
    <property type="entry name" value="7tmA_Opsins_type2_animals"/>
    <property type="match status" value="1"/>
</dbReference>
<dbReference type="Gene3D" id="1.20.1070.10">
    <property type="entry name" value="Rhodopsin 7-helix transmembrane proteins"/>
    <property type="match status" value="1"/>
</dbReference>
<evidence type="ECO:0000313" key="10">
    <source>
        <dbReference type="EMBL" id="EDO35123.1"/>
    </source>
</evidence>
<dbReference type="GO" id="GO:0008020">
    <property type="term" value="F:G protein-coupled photoreceptor activity"/>
    <property type="evidence" value="ECO:0000318"/>
    <property type="project" value="GO_Central"/>
</dbReference>
<dbReference type="InterPro" id="IPR050125">
    <property type="entry name" value="GPCR_opsins"/>
</dbReference>
<evidence type="ECO:0000256" key="8">
    <source>
        <dbReference type="SAM" id="Phobius"/>
    </source>
</evidence>
<dbReference type="PRINTS" id="PR00237">
    <property type="entry name" value="GPCRRHODOPSN"/>
</dbReference>
<evidence type="ECO:0000259" key="9">
    <source>
        <dbReference type="PROSITE" id="PS50262"/>
    </source>
</evidence>
<dbReference type="GO" id="GO:0007186">
    <property type="term" value="P:G protein-coupled receptor signaling pathway"/>
    <property type="evidence" value="ECO:0000318"/>
    <property type="project" value="GO_Central"/>
</dbReference>
<gene>
    <name evidence="10" type="ORF">NEMVEDRAFT_v1g123690</name>
</gene>
<dbReference type="STRING" id="45351.A7SMG1"/>
<evidence type="ECO:0000256" key="4">
    <source>
        <dbReference type="ARBA" id="ARBA00023040"/>
    </source>
</evidence>
<feature type="transmembrane region" description="Helical" evidence="8">
    <location>
        <begin position="171"/>
        <end position="197"/>
    </location>
</feature>
<dbReference type="EMBL" id="DS469708">
    <property type="protein sequence ID" value="EDO35123.1"/>
    <property type="molecule type" value="Genomic_DNA"/>
</dbReference>
<evidence type="ECO:0000256" key="5">
    <source>
        <dbReference type="ARBA" id="ARBA00023136"/>
    </source>
</evidence>
<dbReference type="PANTHER" id="PTHR24240">
    <property type="entry name" value="OPSIN"/>
    <property type="match status" value="1"/>
</dbReference>
<evidence type="ECO:0000313" key="11">
    <source>
        <dbReference type="Proteomes" id="UP000001593"/>
    </source>
</evidence>
<dbReference type="FunCoup" id="A7SMG1">
    <property type="interactions" value="153"/>
</dbReference>